<dbReference type="InterPro" id="IPR028082">
    <property type="entry name" value="Peripla_BP_I"/>
</dbReference>
<evidence type="ECO:0000256" key="3">
    <source>
        <dbReference type="ARBA" id="ARBA00023163"/>
    </source>
</evidence>
<reference evidence="7" key="1">
    <citation type="journal article" date="2019" name="Int. J. Syst. Evol. Microbiol.">
        <title>The Global Catalogue of Microorganisms (GCM) 10K type strain sequencing project: providing services to taxonomists for standard genome sequencing and annotation.</title>
        <authorList>
            <consortium name="The Broad Institute Genomics Platform"/>
            <consortium name="The Broad Institute Genome Sequencing Center for Infectious Disease"/>
            <person name="Wu L."/>
            <person name="Ma J."/>
        </authorList>
    </citation>
    <scope>NUCLEOTIDE SEQUENCE [LARGE SCALE GENOMIC DNA]</scope>
    <source>
        <strain evidence="7">JCM 11117</strain>
    </source>
</reference>
<name>A0ABP4B362_9PSEU</name>
<dbReference type="CDD" id="cd06267">
    <property type="entry name" value="PBP1_LacI_sugar_binding-like"/>
    <property type="match status" value="1"/>
</dbReference>
<gene>
    <name evidence="6" type="ORF">GCM10009559_43520</name>
</gene>
<dbReference type="PANTHER" id="PTHR30146">
    <property type="entry name" value="LACI-RELATED TRANSCRIPTIONAL REPRESSOR"/>
    <property type="match status" value="1"/>
</dbReference>
<keyword evidence="3" id="KW-0804">Transcription</keyword>
<dbReference type="InterPro" id="IPR010982">
    <property type="entry name" value="Lambda_DNA-bd_dom_sf"/>
</dbReference>
<feature type="domain" description="HTH lacI-type" evidence="5">
    <location>
        <begin position="1"/>
        <end position="55"/>
    </location>
</feature>
<dbReference type="GO" id="GO:0003677">
    <property type="term" value="F:DNA binding"/>
    <property type="evidence" value="ECO:0007669"/>
    <property type="project" value="UniProtKB-KW"/>
</dbReference>
<dbReference type="InterPro" id="IPR000843">
    <property type="entry name" value="HTH_LacI"/>
</dbReference>
<evidence type="ECO:0000313" key="7">
    <source>
        <dbReference type="Proteomes" id="UP001499967"/>
    </source>
</evidence>
<feature type="compositionally biased region" description="Basic and acidic residues" evidence="4">
    <location>
        <begin position="344"/>
        <end position="358"/>
    </location>
</feature>
<accession>A0ABP4B362</accession>
<evidence type="ECO:0000256" key="4">
    <source>
        <dbReference type="SAM" id="MobiDB-lite"/>
    </source>
</evidence>
<dbReference type="Gene3D" id="3.40.50.2300">
    <property type="match status" value="2"/>
</dbReference>
<sequence>MTLRDVAARAGVSVMTVSNVVRGYQHVSPATRGRVQAAIEELGYRPNLSGRSLATGRSSVLALAVPDLRRPYFAELAHVFARVSTARGYRLLLEETGGTADGERTVLRDLEAGVVDGVVIHPQALTAVELDGLRRDTPLVFLGEDPRPPQADQVAIDNVVAAQEALAHLVALGRRRIGFLGHEIGAPSCPSALRIEGYRSGLERAGLPFDEALLVARGEGDAIGAEAALGATLDAGLDVDGLLCRDDLAAVGALRALQWRGLAVPGDVAVVGWDAIDLGASTVPSLTSVAPDTRAIGERALDVLLERMDDPGIAGRQITVGHHIVVRESAPAPGSPPVSPPGGDRAERLRERGKDRVG</sequence>
<dbReference type="InterPro" id="IPR046335">
    <property type="entry name" value="LacI/GalR-like_sensor"/>
</dbReference>
<dbReference type="PROSITE" id="PS00356">
    <property type="entry name" value="HTH_LACI_1"/>
    <property type="match status" value="1"/>
</dbReference>
<evidence type="ECO:0000256" key="2">
    <source>
        <dbReference type="ARBA" id="ARBA00023125"/>
    </source>
</evidence>
<comment type="caution">
    <text evidence="6">The sequence shown here is derived from an EMBL/GenBank/DDBJ whole genome shotgun (WGS) entry which is preliminary data.</text>
</comment>
<keyword evidence="2 6" id="KW-0238">DNA-binding</keyword>
<evidence type="ECO:0000259" key="5">
    <source>
        <dbReference type="PROSITE" id="PS50932"/>
    </source>
</evidence>
<dbReference type="Pfam" id="PF13377">
    <property type="entry name" value="Peripla_BP_3"/>
    <property type="match status" value="1"/>
</dbReference>
<organism evidence="6 7">
    <name type="scientific">Pseudonocardia zijingensis</name>
    <dbReference type="NCBI Taxonomy" id="153376"/>
    <lineage>
        <taxon>Bacteria</taxon>
        <taxon>Bacillati</taxon>
        <taxon>Actinomycetota</taxon>
        <taxon>Actinomycetes</taxon>
        <taxon>Pseudonocardiales</taxon>
        <taxon>Pseudonocardiaceae</taxon>
        <taxon>Pseudonocardia</taxon>
    </lineage>
</organism>
<dbReference type="SUPFAM" id="SSF53822">
    <property type="entry name" value="Periplasmic binding protein-like I"/>
    <property type="match status" value="1"/>
</dbReference>
<protein>
    <submittedName>
        <fullName evidence="6">LacI family DNA-binding transcriptional regulator</fullName>
    </submittedName>
</protein>
<feature type="region of interest" description="Disordered" evidence="4">
    <location>
        <begin position="328"/>
        <end position="358"/>
    </location>
</feature>
<dbReference type="PROSITE" id="PS50932">
    <property type="entry name" value="HTH_LACI_2"/>
    <property type="match status" value="1"/>
</dbReference>
<keyword evidence="7" id="KW-1185">Reference proteome</keyword>
<dbReference type="Pfam" id="PF00356">
    <property type="entry name" value="LacI"/>
    <property type="match status" value="1"/>
</dbReference>
<dbReference type="SUPFAM" id="SSF47413">
    <property type="entry name" value="lambda repressor-like DNA-binding domains"/>
    <property type="match status" value="1"/>
</dbReference>
<dbReference type="Gene3D" id="1.10.260.40">
    <property type="entry name" value="lambda repressor-like DNA-binding domains"/>
    <property type="match status" value="1"/>
</dbReference>
<dbReference type="CDD" id="cd01392">
    <property type="entry name" value="HTH_LacI"/>
    <property type="match status" value="1"/>
</dbReference>
<dbReference type="EMBL" id="BAAAHP010000118">
    <property type="protein sequence ID" value="GAA0945386.1"/>
    <property type="molecule type" value="Genomic_DNA"/>
</dbReference>
<evidence type="ECO:0000313" key="6">
    <source>
        <dbReference type="EMBL" id="GAA0945386.1"/>
    </source>
</evidence>
<dbReference type="PANTHER" id="PTHR30146:SF109">
    <property type="entry name" value="HTH-TYPE TRANSCRIPTIONAL REGULATOR GALS"/>
    <property type="match status" value="1"/>
</dbReference>
<dbReference type="Proteomes" id="UP001499967">
    <property type="component" value="Unassembled WGS sequence"/>
</dbReference>
<proteinExistence type="predicted"/>
<evidence type="ECO:0000256" key="1">
    <source>
        <dbReference type="ARBA" id="ARBA00023015"/>
    </source>
</evidence>
<keyword evidence="1" id="KW-0805">Transcription regulation</keyword>
<dbReference type="SMART" id="SM00354">
    <property type="entry name" value="HTH_LACI"/>
    <property type="match status" value="1"/>
</dbReference>